<dbReference type="PROSITE" id="PS00629">
    <property type="entry name" value="IMP_1"/>
    <property type="match status" value="1"/>
</dbReference>
<evidence type="ECO:0000256" key="3">
    <source>
        <dbReference type="ARBA" id="ARBA00022842"/>
    </source>
</evidence>
<feature type="binding site" evidence="6">
    <location>
        <position position="193"/>
    </location>
    <ligand>
        <name>Mg(2+)</name>
        <dbReference type="ChEBI" id="CHEBI:18420"/>
        <label>1</label>
        <note>catalytic</note>
    </ligand>
</feature>
<comment type="cofactor">
    <cofactor evidence="6">
        <name>Mg(2+)</name>
        <dbReference type="ChEBI" id="CHEBI:18420"/>
    </cofactor>
</comment>
<dbReference type="GO" id="GO:0046872">
    <property type="term" value="F:metal ion binding"/>
    <property type="evidence" value="ECO:0007669"/>
    <property type="project" value="UniProtKB-KW"/>
</dbReference>
<accession>A0A212T6L8</accession>
<dbReference type="SUPFAM" id="SSF56655">
    <property type="entry name" value="Carbohydrate phosphatase"/>
    <property type="match status" value="1"/>
</dbReference>
<protein>
    <recommendedName>
        <fullName evidence="4">3'(2'),5-bisphosphonucleoside 3'(2')-phosphohydrolase</fullName>
    </recommendedName>
    <alternativeName>
        <fullName evidence="5">DPNPase</fullName>
    </alternativeName>
</protein>
<name>A0A212T6L8_9MICO</name>
<reference evidence="7 8" key="1">
    <citation type="submission" date="2017-06" db="EMBL/GenBank/DDBJ databases">
        <authorList>
            <person name="Kim H.J."/>
            <person name="Triplett B.A."/>
        </authorList>
    </citation>
    <scope>NUCLEOTIDE SEQUENCE [LARGE SCALE GENOMIC DNA]</scope>
    <source>
        <strain evidence="7 8">DSM 22179</strain>
    </source>
</reference>
<keyword evidence="3 6" id="KW-0460">Magnesium</keyword>
<dbReference type="RefSeq" id="WP_088817526.1">
    <property type="nucleotide sequence ID" value="NZ_FYEZ01000001.1"/>
</dbReference>
<dbReference type="InterPro" id="IPR020583">
    <property type="entry name" value="Inositol_monoP_metal-BS"/>
</dbReference>
<feature type="binding site" evidence="6">
    <location>
        <position position="82"/>
    </location>
    <ligand>
        <name>Mg(2+)</name>
        <dbReference type="ChEBI" id="CHEBI:18420"/>
        <label>1</label>
        <note>catalytic</note>
    </ligand>
</feature>
<proteinExistence type="predicted"/>
<evidence type="ECO:0000313" key="8">
    <source>
        <dbReference type="Proteomes" id="UP000198122"/>
    </source>
</evidence>
<dbReference type="PANTHER" id="PTHR43028:SF5">
    <property type="entry name" value="3'(2'),5'-BISPHOSPHATE NUCLEOTIDASE 1"/>
    <property type="match status" value="1"/>
</dbReference>
<keyword evidence="2 6" id="KW-0479">Metal-binding</keyword>
<sequence>MTADIQMARELATGAGEVLLQVRQSWKGSDPKELKNLGDRGAQEWLAAELARRVPGDAVLSEEAEDGRARLTADRVWIIDPLDGTREFSEPPRDDWAVHVALWEQGDLTAGAVARPAAEVTYDSSPGHELWTRSERPIRLAVSRSRPPAFLHALQEVLGAELVPMGSAGVKTLSVVTGECDAYVHAGGQYEWDSAAPVAVARSRGLTVTRVDGSPMEYNRESPWLPDLMVAHPDVVPALTEALQQVDLPDSP</sequence>
<dbReference type="PRINTS" id="PR00377">
    <property type="entry name" value="IMPHPHTASES"/>
</dbReference>
<dbReference type="InterPro" id="IPR050725">
    <property type="entry name" value="CysQ/Inositol_MonoPase"/>
</dbReference>
<dbReference type="GO" id="GO:0000103">
    <property type="term" value="P:sulfate assimilation"/>
    <property type="evidence" value="ECO:0007669"/>
    <property type="project" value="TreeGrafter"/>
</dbReference>
<dbReference type="EMBL" id="FYEZ01000001">
    <property type="protein sequence ID" value="SNC61678.1"/>
    <property type="molecule type" value="Genomic_DNA"/>
</dbReference>
<dbReference type="OrthoDB" id="9772456at2"/>
<dbReference type="AlphaFoldDB" id="A0A212T6L8"/>
<evidence type="ECO:0000256" key="4">
    <source>
        <dbReference type="ARBA" id="ARBA00041694"/>
    </source>
</evidence>
<feature type="binding site" evidence="6">
    <location>
        <position position="80"/>
    </location>
    <ligand>
        <name>Mg(2+)</name>
        <dbReference type="ChEBI" id="CHEBI:18420"/>
        <label>1</label>
        <note>catalytic</note>
    </ligand>
</feature>
<feature type="binding site" evidence="6">
    <location>
        <position position="83"/>
    </location>
    <ligand>
        <name>Mg(2+)</name>
        <dbReference type="ChEBI" id="CHEBI:18420"/>
        <label>1</label>
        <note>catalytic</note>
    </ligand>
</feature>
<feature type="binding site" evidence="6">
    <location>
        <position position="62"/>
    </location>
    <ligand>
        <name>Mg(2+)</name>
        <dbReference type="ChEBI" id="CHEBI:18420"/>
        <label>1</label>
        <note>catalytic</note>
    </ligand>
</feature>
<dbReference type="CDD" id="cd01638">
    <property type="entry name" value="CysQ"/>
    <property type="match status" value="1"/>
</dbReference>
<dbReference type="GO" id="GO:0008441">
    <property type="term" value="F:3'(2'),5'-bisphosphate nucleotidase activity"/>
    <property type="evidence" value="ECO:0007669"/>
    <property type="project" value="UniProtKB-EC"/>
</dbReference>
<keyword evidence="8" id="KW-1185">Reference proteome</keyword>
<organism evidence="7 8">
    <name type="scientific">Kytococcus aerolatus</name>
    <dbReference type="NCBI Taxonomy" id="592308"/>
    <lineage>
        <taxon>Bacteria</taxon>
        <taxon>Bacillati</taxon>
        <taxon>Actinomycetota</taxon>
        <taxon>Actinomycetes</taxon>
        <taxon>Micrococcales</taxon>
        <taxon>Kytococcaceae</taxon>
        <taxon>Kytococcus</taxon>
    </lineage>
</organism>
<dbReference type="Gene3D" id="3.30.540.10">
    <property type="entry name" value="Fructose-1,6-Bisphosphatase, subunit A, domain 1"/>
    <property type="match status" value="1"/>
</dbReference>
<evidence type="ECO:0000256" key="2">
    <source>
        <dbReference type="ARBA" id="ARBA00022723"/>
    </source>
</evidence>
<evidence type="ECO:0000256" key="5">
    <source>
        <dbReference type="ARBA" id="ARBA00042530"/>
    </source>
</evidence>
<evidence type="ECO:0000256" key="1">
    <source>
        <dbReference type="ARBA" id="ARBA00001625"/>
    </source>
</evidence>
<gene>
    <name evidence="7" type="ORF">SAMN05445756_0531</name>
</gene>
<comment type="catalytic activity">
    <reaction evidence="1">
        <text>adenosine 3',5'-bisphosphate + H2O = AMP + phosphate</text>
        <dbReference type="Rhea" id="RHEA:10040"/>
        <dbReference type="ChEBI" id="CHEBI:15377"/>
        <dbReference type="ChEBI" id="CHEBI:43474"/>
        <dbReference type="ChEBI" id="CHEBI:58343"/>
        <dbReference type="ChEBI" id="CHEBI:456215"/>
        <dbReference type="EC" id="3.1.3.7"/>
    </reaction>
</comment>
<dbReference type="GO" id="GO:0050427">
    <property type="term" value="P:3'-phosphoadenosine 5'-phosphosulfate metabolic process"/>
    <property type="evidence" value="ECO:0007669"/>
    <property type="project" value="TreeGrafter"/>
</dbReference>
<dbReference type="InterPro" id="IPR000760">
    <property type="entry name" value="Inositol_monophosphatase-like"/>
</dbReference>
<dbReference type="Gene3D" id="3.40.190.80">
    <property type="match status" value="1"/>
</dbReference>
<dbReference type="Proteomes" id="UP000198122">
    <property type="component" value="Unassembled WGS sequence"/>
</dbReference>
<evidence type="ECO:0000313" key="7">
    <source>
        <dbReference type="EMBL" id="SNC61678.1"/>
    </source>
</evidence>
<dbReference type="Pfam" id="PF00459">
    <property type="entry name" value="Inositol_P"/>
    <property type="match status" value="1"/>
</dbReference>
<evidence type="ECO:0000256" key="6">
    <source>
        <dbReference type="PIRSR" id="PIRSR600760-2"/>
    </source>
</evidence>
<dbReference type="PANTHER" id="PTHR43028">
    <property type="entry name" value="3'(2'),5'-BISPHOSPHATE NUCLEOTIDASE 1"/>
    <property type="match status" value="1"/>
</dbReference>